<dbReference type="SUPFAM" id="SSF56784">
    <property type="entry name" value="HAD-like"/>
    <property type="match status" value="1"/>
</dbReference>
<sequence>MLDFDGPVCSAFAGYPAPEVAEHLREQAAAAGVRIPARLATESDPMVVLRELFELASHLHEPAEAALTAAEVQSVATAEPTPGAVEFMRACVETGRPLAVVSNNSEEAVRAFMDKHALGSLVRDVIGRDKVSPRLMKPDPHSLRLALDALAAEPKGSVLVGDSTTDVEAAHAAGATAVGFANRSWKAEAFRELGAEIVVHDMQELAEALLHG</sequence>
<dbReference type="CDD" id="cd01427">
    <property type="entry name" value="HAD_like"/>
    <property type="match status" value="1"/>
</dbReference>
<comment type="caution">
    <text evidence="1">The sequence shown here is derived from an EMBL/GenBank/DDBJ whole genome shotgun (WGS) entry which is preliminary data.</text>
</comment>
<dbReference type="Pfam" id="PF13419">
    <property type="entry name" value="HAD_2"/>
    <property type="match status" value="1"/>
</dbReference>
<evidence type="ECO:0000313" key="2">
    <source>
        <dbReference type="Proteomes" id="UP001595847"/>
    </source>
</evidence>
<gene>
    <name evidence="1" type="ORF">ACFOVU_18605</name>
</gene>
<protein>
    <submittedName>
        <fullName evidence="1">HAD family hydrolase</fullName>
        <ecNumber evidence="1">3.-.-.-</ecNumber>
    </submittedName>
</protein>
<dbReference type="RefSeq" id="WP_378535368.1">
    <property type="nucleotide sequence ID" value="NZ_JBHSBH010000012.1"/>
</dbReference>
<dbReference type="EC" id="3.-.-.-" evidence="1"/>
<dbReference type="Gene3D" id="3.40.50.1000">
    <property type="entry name" value="HAD superfamily/HAD-like"/>
    <property type="match status" value="1"/>
</dbReference>
<keyword evidence="2" id="KW-1185">Reference proteome</keyword>
<proteinExistence type="predicted"/>
<dbReference type="Proteomes" id="UP001595847">
    <property type="component" value="Unassembled WGS sequence"/>
</dbReference>
<dbReference type="InterPro" id="IPR041492">
    <property type="entry name" value="HAD_2"/>
</dbReference>
<dbReference type="PANTHER" id="PTHR43434:SF1">
    <property type="entry name" value="PHOSPHOGLYCOLATE PHOSPHATASE"/>
    <property type="match status" value="1"/>
</dbReference>
<dbReference type="PANTHER" id="PTHR43434">
    <property type="entry name" value="PHOSPHOGLYCOLATE PHOSPHATASE"/>
    <property type="match status" value="1"/>
</dbReference>
<name>A0ABV8FPX9_9ACTN</name>
<dbReference type="InterPro" id="IPR050155">
    <property type="entry name" value="HAD-like_hydrolase_sf"/>
</dbReference>
<evidence type="ECO:0000313" key="1">
    <source>
        <dbReference type="EMBL" id="MFC3997952.1"/>
    </source>
</evidence>
<reference evidence="2" key="1">
    <citation type="journal article" date="2019" name="Int. J. Syst. Evol. Microbiol.">
        <title>The Global Catalogue of Microorganisms (GCM) 10K type strain sequencing project: providing services to taxonomists for standard genome sequencing and annotation.</title>
        <authorList>
            <consortium name="The Broad Institute Genomics Platform"/>
            <consortium name="The Broad Institute Genome Sequencing Center for Infectious Disease"/>
            <person name="Wu L."/>
            <person name="Ma J."/>
        </authorList>
    </citation>
    <scope>NUCLEOTIDE SEQUENCE [LARGE SCALE GENOMIC DNA]</scope>
    <source>
        <strain evidence="2">TBRC 1826</strain>
    </source>
</reference>
<accession>A0ABV8FPX9</accession>
<dbReference type="GO" id="GO:0016787">
    <property type="term" value="F:hydrolase activity"/>
    <property type="evidence" value="ECO:0007669"/>
    <property type="project" value="UniProtKB-KW"/>
</dbReference>
<dbReference type="InterPro" id="IPR036412">
    <property type="entry name" value="HAD-like_sf"/>
</dbReference>
<organism evidence="1 2">
    <name type="scientific">Nocardiopsis sediminis</name>
    <dbReference type="NCBI Taxonomy" id="1778267"/>
    <lineage>
        <taxon>Bacteria</taxon>
        <taxon>Bacillati</taxon>
        <taxon>Actinomycetota</taxon>
        <taxon>Actinomycetes</taxon>
        <taxon>Streptosporangiales</taxon>
        <taxon>Nocardiopsidaceae</taxon>
        <taxon>Nocardiopsis</taxon>
    </lineage>
</organism>
<dbReference type="EMBL" id="JBHSBH010000012">
    <property type="protein sequence ID" value="MFC3997952.1"/>
    <property type="molecule type" value="Genomic_DNA"/>
</dbReference>
<keyword evidence="1" id="KW-0378">Hydrolase</keyword>
<dbReference type="InterPro" id="IPR023214">
    <property type="entry name" value="HAD_sf"/>
</dbReference>